<dbReference type="Pfam" id="PF14030">
    <property type="entry name" value="DUF4245"/>
    <property type="match status" value="1"/>
</dbReference>
<keyword evidence="2" id="KW-1133">Transmembrane helix</keyword>
<organism evidence="3 4">
    <name type="scientific">Homoserinimonas hongtaonis</name>
    <dbReference type="NCBI Taxonomy" id="2079791"/>
    <lineage>
        <taxon>Bacteria</taxon>
        <taxon>Bacillati</taxon>
        <taxon>Actinomycetota</taxon>
        <taxon>Actinomycetes</taxon>
        <taxon>Micrococcales</taxon>
        <taxon>Microbacteriaceae</taxon>
        <taxon>Homoserinimonas</taxon>
    </lineage>
</organism>
<evidence type="ECO:0000256" key="1">
    <source>
        <dbReference type="SAM" id="MobiDB-lite"/>
    </source>
</evidence>
<evidence type="ECO:0000313" key="3">
    <source>
        <dbReference type="EMBL" id="PWB97222.1"/>
    </source>
</evidence>
<dbReference type="Proteomes" id="UP000244978">
    <property type="component" value="Unassembled WGS sequence"/>
</dbReference>
<accession>A0A2U1T030</accession>
<dbReference type="AlphaFoldDB" id="A0A2U1T030"/>
<comment type="caution">
    <text evidence="3">The sequence shown here is derived from an EMBL/GenBank/DDBJ whole genome shotgun (WGS) entry which is preliminary data.</text>
</comment>
<reference evidence="4" key="1">
    <citation type="submission" date="2018-04" db="EMBL/GenBank/DDBJ databases">
        <authorList>
            <person name="Liu S."/>
            <person name="Wang Z."/>
            <person name="Li J."/>
        </authorList>
    </citation>
    <scope>NUCLEOTIDE SEQUENCE [LARGE SCALE GENOMIC DNA]</scope>
    <source>
        <strain evidence="4">S1194</strain>
    </source>
</reference>
<evidence type="ECO:0000256" key="2">
    <source>
        <dbReference type="SAM" id="Phobius"/>
    </source>
</evidence>
<evidence type="ECO:0000313" key="4">
    <source>
        <dbReference type="Proteomes" id="UP000244978"/>
    </source>
</evidence>
<keyword evidence="2" id="KW-0472">Membrane</keyword>
<dbReference type="EMBL" id="QEEX01000001">
    <property type="protein sequence ID" value="PWB97222.1"/>
    <property type="molecule type" value="Genomic_DNA"/>
</dbReference>
<sequence length="233" mass="24811">MANRRKSATRCGSSGGRVVARNPGRGPRIVAELGRPETPEETAARKAATSKNHRENQTTLNLLVALGISLIVVLIIVAVVVRPDAPPAEPVDYQTTASQIQPQFDETIVSPELGDGWRANAAQLENGADGISSWYVGFITPSDNFAAMTQGIDANPTWLAAQLRNGFATGTETIAGITWDVYDRRTAEDPGNLAYALTTTVGESTIVLFGTAPNEEFTELAEAVAQELEGSSR</sequence>
<feature type="compositionally biased region" description="Basic and acidic residues" evidence="1">
    <location>
        <begin position="34"/>
        <end position="44"/>
    </location>
</feature>
<feature type="region of interest" description="Disordered" evidence="1">
    <location>
        <begin position="1"/>
        <end position="54"/>
    </location>
</feature>
<proteinExistence type="predicted"/>
<keyword evidence="4" id="KW-1185">Reference proteome</keyword>
<keyword evidence="2" id="KW-0812">Transmembrane</keyword>
<gene>
    <name evidence="3" type="ORF">DF220_04790</name>
</gene>
<feature type="transmembrane region" description="Helical" evidence="2">
    <location>
        <begin position="60"/>
        <end position="81"/>
    </location>
</feature>
<dbReference type="InterPro" id="IPR025339">
    <property type="entry name" value="DUF4245"/>
</dbReference>
<protein>
    <submittedName>
        <fullName evidence="3">DUF4245 domain-containing protein</fullName>
    </submittedName>
</protein>
<name>A0A2U1T030_9MICO</name>